<proteinExistence type="predicted"/>
<dbReference type="InterPro" id="IPR052908">
    <property type="entry name" value="AP-4-A_phosphorylase"/>
</dbReference>
<dbReference type="Pfam" id="PF01230">
    <property type="entry name" value="HIT"/>
    <property type="match status" value="1"/>
</dbReference>
<evidence type="ECO:0000313" key="2">
    <source>
        <dbReference type="EMBL" id="SVE03299.1"/>
    </source>
</evidence>
<dbReference type="Gene3D" id="3.30.428.10">
    <property type="entry name" value="HIT-like"/>
    <property type="match status" value="1"/>
</dbReference>
<name>A0A383A6V2_9ZZZZ</name>
<gene>
    <name evidence="2" type="ORF">METZ01_LOCUS456153</name>
</gene>
<sequence length="195" mass="22726">MKNTTKMLDDDPYLDSYLDAPWCNNPKAYQNIVHEDENVIVFKDRYPVTEGHLLFVPKKKLLREDITICFEYAYKWGIEGVMENKWEAFNIGINNGEAAGQSVMWPHVHMIPRRKGDTPNPRGGVRGVIPMKRDYNETTSVPAPCSRTALVRDRAIDEIKAEGKTFEKVDEKEWAKVVKRMRDKEKRKLKRDKDN</sequence>
<dbReference type="InterPro" id="IPR011146">
    <property type="entry name" value="HIT-like"/>
</dbReference>
<feature type="domain" description="HIT" evidence="1">
    <location>
        <begin position="16"/>
        <end position="120"/>
    </location>
</feature>
<dbReference type="EMBL" id="UINC01189554">
    <property type="protein sequence ID" value="SVE03299.1"/>
    <property type="molecule type" value="Genomic_DNA"/>
</dbReference>
<dbReference type="PANTHER" id="PTHR42997">
    <property type="entry name" value="HIT FAMILY HYDROLASE"/>
    <property type="match status" value="1"/>
</dbReference>
<protein>
    <recommendedName>
        <fullName evidence="1">HIT domain-containing protein</fullName>
    </recommendedName>
</protein>
<dbReference type="SUPFAM" id="SSF54197">
    <property type="entry name" value="HIT-like"/>
    <property type="match status" value="1"/>
</dbReference>
<dbReference type="GO" id="GO:0003824">
    <property type="term" value="F:catalytic activity"/>
    <property type="evidence" value="ECO:0007669"/>
    <property type="project" value="InterPro"/>
</dbReference>
<dbReference type="InterPro" id="IPR036265">
    <property type="entry name" value="HIT-like_sf"/>
</dbReference>
<organism evidence="2">
    <name type="scientific">marine metagenome</name>
    <dbReference type="NCBI Taxonomy" id="408172"/>
    <lineage>
        <taxon>unclassified sequences</taxon>
        <taxon>metagenomes</taxon>
        <taxon>ecological metagenomes</taxon>
    </lineage>
</organism>
<reference evidence="2" key="1">
    <citation type="submission" date="2018-05" db="EMBL/GenBank/DDBJ databases">
        <authorList>
            <person name="Lanie J.A."/>
            <person name="Ng W.-L."/>
            <person name="Kazmierczak K.M."/>
            <person name="Andrzejewski T.M."/>
            <person name="Davidsen T.M."/>
            <person name="Wayne K.J."/>
            <person name="Tettelin H."/>
            <person name="Glass J.I."/>
            <person name="Rusch D."/>
            <person name="Podicherti R."/>
            <person name="Tsui H.-C.T."/>
            <person name="Winkler M.E."/>
        </authorList>
    </citation>
    <scope>NUCLEOTIDE SEQUENCE</scope>
</reference>
<dbReference type="PROSITE" id="PS51084">
    <property type="entry name" value="HIT_2"/>
    <property type="match status" value="1"/>
</dbReference>
<dbReference type="AlphaFoldDB" id="A0A383A6V2"/>
<accession>A0A383A6V2</accession>
<evidence type="ECO:0000259" key="1">
    <source>
        <dbReference type="PROSITE" id="PS51084"/>
    </source>
</evidence>
<dbReference type="PANTHER" id="PTHR42997:SF1">
    <property type="entry name" value="AP-4-A PHOSPHORYLASE"/>
    <property type="match status" value="1"/>
</dbReference>